<keyword evidence="1 2" id="KW-0456">Lyase</keyword>
<protein>
    <recommendedName>
        <fullName evidence="2">2-amino-3-carboxymuconate-6-semialdehyde decarboxylase</fullName>
        <ecNumber evidence="2">4.1.1.45</ecNumber>
    </recommendedName>
    <alternativeName>
        <fullName evidence="2">Picolinate carboxylase</fullName>
    </alternativeName>
</protein>
<evidence type="ECO:0000313" key="4">
    <source>
        <dbReference type="EMBL" id="OXA51384.1"/>
    </source>
</evidence>
<comment type="subunit">
    <text evidence="2">Monomer.</text>
</comment>
<proteinExistence type="inferred from homology"/>
<dbReference type="AlphaFoldDB" id="A0A226E2X2"/>
<dbReference type="PANTHER" id="PTHR21240:SF19">
    <property type="entry name" value="CATALYTIC_ HYDROLASE"/>
    <property type="match status" value="1"/>
</dbReference>
<dbReference type="Gene3D" id="3.20.20.140">
    <property type="entry name" value="Metal-dependent hydrolases"/>
    <property type="match status" value="1"/>
</dbReference>
<accession>A0A226E2X2</accession>
<name>A0A226E2X2_FOLCA</name>
<dbReference type="Pfam" id="PF04909">
    <property type="entry name" value="Amidohydro_2"/>
    <property type="match status" value="1"/>
</dbReference>
<evidence type="ECO:0000259" key="3">
    <source>
        <dbReference type="Pfam" id="PF04909"/>
    </source>
</evidence>
<dbReference type="GO" id="GO:0005829">
    <property type="term" value="C:cytosol"/>
    <property type="evidence" value="ECO:0007669"/>
    <property type="project" value="UniProtKB-UniRule"/>
</dbReference>
<comment type="pathway">
    <text evidence="2">Secondary metabolite metabolism; quinolate metabolism.</text>
</comment>
<dbReference type="GO" id="GO:0001760">
    <property type="term" value="F:aminocarboxymuconate-semialdehyde decarboxylase activity"/>
    <property type="evidence" value="ECO:0007669"/>
    <property type="project" value="UniProtKB-UniRule"/>
</dbReference>
<dbReference type="OMA" id="AQAPLEC"/>
<dbReference type="PANTHER" id="PTHR21240">
    <property type="entry name" value="2-AMINO-3-CARBOXYLMUCONATE-6-SEMIALDEHYDE DECARBOXYLASE"/>
    <property type="match status" value="1"/>
</dbReference>
<organism evidence="4 5">
    <name type="scientific">Folsomia candida</name>
    <name type="common">Springtail</name>
    <dbReference type="NCBI Taxonomy" id="158441"/>
    <lineage>
        <taxon>Eukaryota</taxon>
        <taxon>Metazoa</taxon>
        <taxon>Ecdysozoa</taxon>
        <taxon>Arthropoda</taxon>
        <taxon>Hexapoda</taxon>
        <taxon>Collembola</taxon>
        <taxon>Entomobryomorpha</taxon>
        <taxon>Isotomoidea</taxon>
        <taxon>Isotomidae</taxon>
        <taxon>Proisotominae</taxon>
        <taxon>Folsomia</taxon>
    </lineage>
</organism>
<gene>
    <name evidence="4" type="ORF">Fcan01_13755</name>
</gene>
<evidence type="ECO:0000256" key="2">
    <source>
        <dbReference type="RuleBase" id="RU366045"/>
    </source>
</evidence>
<dbReference type="SUPFAM" id="SSF51556">
    <property type="entry name" value="Metallo-dependent hydrolases"/>
    <property type="match status" value="1"/>
</dbReference>
<feature type="domain" description="Amidohydrolase-related" evidence="3">
    <location>
        <begin position="75"/>
        <end position="274"/>
    </location>
</feature>
<comment type="catalytic activity">
    <reaction evidence="2">
        <text>2-amino-3-carboxymuconate 6-semialdehyde + H(+) = 2-aminomuconate 6-semialdehyde + CO2</text>
        <dbReference type="Rhea" id="RHEA:16557"/>
        <dbReference type="ChEBI" id="CHEBI:15378"/>
        <dbReference type="ChEBI" id="CHEBI:16526"/>
        <dbReference type="ChEBI" id="CHEBI:77634"/>
        <dbReference type="ChEBI" id="CHEBI:77803"/>
        <dbReference type="EC" id="4.1.1.45"/>
    </reaction>
</comment>
<dbReference type="STRING" id="158441.A0A226E2X2"/>
<dbReference type="Proteomes" id="UP000198287">
    <property type="component" value="Unassembled WGS sequence"/>
</dbReference>
<dbReference type="EC" id="4.1.1.45" evidence="2"/>
<dbReference type="EMBL" id="LNIX01000007">
    <property type="protein sequence ID" value="OXA51384.1"/>
    <property type="molecule type" value="Genomic_DNA"/>
</dbReference>
<dbReference type="OrthoDB" id="432010at2759"/>
<reference evidence="4 5" key="1">
    <citation type="submission" date="2015-12" db="EMBL/GenBank/DDBJ databases">
        <title>The genome of Folsomia candida.</title>
        <authorList>
            <person name="Faddeeva A."/>
            <person name="Derks M.F."/>
            <person name="Anvar Y."/>
            <person name="Smit S."/>
            <person name="Van Straalen N."/>
            <person name="Roelofs D."/>
        </authorList>
    </citation>
    <scope>NUCLEOTIDE SEQUENCE [LARGE SCALE GENOMIC DNA]</scope>
    <source>
        <strain evidence="4 5">VU population</strain>
        <tissue evidence="4">Whole body</tissue>
    </source>
</reference>
<dbReference type="UniPathway" id="UPA00270"/>
<dbReference type="GO" id="GO:1904985">
    <property type="term" value="P:negative regulation of quinolinate biosynthetic process"/>
    <property type="evidence" value="ECO:0007669"/>
    <property type="project" value="UniProtKB-UniRule"/>
</dbReference>
<dbReference type="GO" id="GO:0016787">
    <property type="term" value="F:hydrolase activity"/>
    <property type="evidence" value="ECO:0007669"/>
    <property type="project" value="InterPro"/>
</dbReference>
<dbReference type="InterPro" id="IPR006680">
    <property type="entry name" value="Amidohydro-rel"/>
</dbReference>
<comment type="similarity">
    <text evidence="2">Belongs to the metallo-dependent hydrolases superfamily.</text>
</comment>
<dbReference type="InterPro" id="IPR032466">
    <property type="entry name" value="Metal_Hydrolase"/>
</dbReference>
<evidence type="ECO:0000256" key="1">
    <source>
        <dbReference type="ARBA" id="ARBA00023239"/>
    </source>
</evidence>
<dbReference type="InterPro" id="IPR032465">
    <property type="entry name" value="ACMSD"/>
</dbReference>
<comment type="function">
    <text evidence="2">Converts alpha-amino-beta-carboxymuconate-epsilon-semialdehyde (ACMS) to alpha-aminomuconate semialdehyde (AMS).</text>
</comment>
<evidence type="ECO:0000313" key="5">
    <source>
        <dbReference type="Proteomes" id="UP000198287"/>
    </source>
</evidence>
<comment type="caution">
    <text evidence="4">The sequence shown here is derived from an EMBL/GenBank/DDBJ whole genome shotgun (WGS) entry which is preliminary data.</text>
</comment>
<keyword evidence="5" id="KW-1185">Reference proteome</keyword>
<sequence length="275" mass="31188">MAIRAIDAWAQIAMPNFLKALPEVRRLFVQSKAPIALLEKGLGPEQTIALMDQGGVDKVCLSAWTRPGQVCISNEVVAQWTAAHPDRFYGIAGVDLLNPRKACLELEKAVKDYGFKGLRVIPWLWKLPPDEKHYYPLFVKCIELNVPFFTQVGHTGPLMPSETGRPIPYIDQVALTFPELKIVGGHIGYPWSNEMISLCWKHENVYIDTSAYLPAYYPPELVHYMKTYGKDKVCYGSNFPQLGWKATMDQVKDLGLEKEVEEKFLYKNISKVLNI</sequence>
<keyword evidence="2" id="KW-0210">Decarboxylase</keyword>